<keyword evidence="4" id="KW-0539">Nucleus</keyword>
<protein>
    <recommendedName>
        <fullName evidence="6">CENP-C homolog</fullName>
    </recommendedName>
</protein>
<reference evidence="10" key="2">
    <citation type="submission" date="2013-12" db="EMBL/GenBank/DDBJ databases">
        <title>Evolution of pathogenesis and genome organization in the Tremellales.</title>
        <authorList>
            <person name="Cuomo C."/>
            <person name="Litvintseva A."/>
            <person name="Heitman J."/>
            <person name="Chen Y."/>
            <person name="Sun S."/>
            <person name="Springer D."/>
            <person name="Dromer F."/>
            <person name="Young S."/>
            <person name="Zeng Q."/>
            <person name="Chapman S."/>
            <person name="Gujja S."/>
            <person name="Saif S."/>
            <person name="Birren B."/>
        </authorList>
    </citation>
    <scope>NUCLEOTIDE SEQUENCE [LARGE SCALE GENOMIC DNA]</scope>
    <source>
        <strain evidence="10">CBS 10435</strain>
    </source>
</reference>
<evidence type="ECO:0000313" key="10">
    <source>
        <dbReference type="Proteomes" id="UP000092583"/>
    </source>
</evidence>
<feature type="compositionally biased region" description="Polar residues" evidence="7">
    <location>
        <begin position="90"/>
        <end position="103"/>
    </location>
</feature>
<feature type="compositionally biased region" description="Basic residues" evidence="7">
    <location>
        <begin position="397"/>
        <end position="411"/>
    </location>
</feature>
<keyword evidence="3" id="KW-0238">DNA-binding</keyword>
<accession>A0A1B9IV45</accession>
<evidence type="ECO:0000256" key="1">
    <source>
        <dbReference type="ARBA" id="ARBA00004123"/>
    </source>
</evidence>
<feature type="region of interest" description="Disordered" evidence="7">
    <location>
        <begin position="1"/>
        <end position="463"/>
    </location>
</feature>
<evidence type="ECO:0000256" key="3">
    <source>
        <dbReference type="ARBA" id="ARBA00023125"/>
    </source>
</evidence>
<dbReference type="Pfam" id="PF11699">
    <property type="entry name" value="CENP-C_C"/>
    <property type="match status" value="1"/>
</dbReference>
<evidence type="ECO:0000256" key="6">
    <source>
        <dbReference type="ARBA" id="ARBA00075033"/>
    </source>
</evidence>
<dbReference type="GO" id="GO:0019237">
    <property type="term" value="F:centromeric DNA binding"/>
    <property type="evidence" value="ECO:0007669"/>
    <property type="project" value="InterPro"/>
</dbReference>
<dbReference type="CDD" id="cd06993">
    <property type="entry name" value="cupin_CENP-C_C"/>
    <property type="match status" value="1"/>
</dbReference>
<dbReference type="InterPro" id="IPR025974">
    <property type="entry name" value="Mif2/CENP-C_cupin"/>
</dbReference>
<feature type="compositionally biased region" description="Acidic residues" evidence="7">
    <location>
        <begin position="537"/>
        <end position="552"/>
    </location>
</feature>
<evidence type="ECO:0000256" key="2">
    <source>
        <dbReference type="ARBA" id="ARBA00010291"/>
    </source>
</evidence>
<keyword evidence="10" id="KW-1185">Reference proteome</keyword>
<dbReference type="Proteomes" id="UP000092583">
    <property type="component" value="Unassembled WGS sequence"/>
</dbReference>
<feature type="compositionally biased region" description="Polar residues" evidence="7">
    <location>
        <begin position="439"/>
        <end position="448"/>
    </location>
</feature>
<feature type="compositionally biased region" description="Acidic residues" evidence="7">
    <location>
        <begin position="354"/>
        <end position="387"/>
    </location>
</feature>
<evidence type="ECO:0000256" key="4">
    <source>
        <dbReference type="ARBA" id="ARBA00023242"/>
    </source>
</evidence>
<dbReference type="PANTHER" id="PTHR16684:SF11">
    <property type="entry name" value="CENTROMERE PROTEIN C"/>
    <property type="match status" value="1"/>
</dbReference>
<dbReference type="FunFam" id="2.60.120.10:FF:000033">
    <property type="entry name" value="Centromere protein C 1"/>
    <property type="match status" value="1"/>
</dbReference>
<dbReference type="AlphaFoldDB" id="A0A1B9IV45"/>
<gene>
    <name evidence="9" type="ORF">L486_02077</name>
</gene>
<comment type="function">
    <text evidence="5">Component of the kinetochore, a multiprotein complex that assembles on centromeric DNA and attaches chromosomes to spindle microtubules, mediating chromosome segregation and sister chromatid segregation during meiosis and mitosis. Component of the inner kinetochore constitutive centromere-associated network (CCAN), which serves as a structural platform for outer kinetochore assembly.</text>
</comment>
<dbReference type="GO" id="GO:0005634">
    <property type="term" value="C:nucleus"/>
    <property type="evidence" value="ECO:0007669"/>
    <property type="project" value="UniProtKB-SubCell"/>
</dbReference>
<dbReference type="Gene3D" id="2.60.120.10">
    <property type="entry name" value="Jelly Rolls"/>
    <property type="match status" value="1"/>
</dbReference>
<feature type="domain" description="Mif2/CENP-C cupin" evidence="8">
    <location>
        <begin position="587"/>
        <end position="672"/>
    </location>
</feature>
<feature type="compositionally biased region" description="Acidic residues" evidence="7">
    <location>
        <begin position="115"/>
        <end position="139"/>
    </location>
</feature>
<dbReference type="STRING" id="1331196.A0A1B9IV45"/>
<evidence type="ECO:0000256" key="5">
    <source>
        <dbReference type="ARBA" id="ARBA00057947"/>
    </source>
</evidence>
<evidence type="ECO:0000256" key="7">
    <source>
        <dbReference type="SAM" id="MobiDB-lite"/>
    </source>
</evidence>
<name>A0A1B9IV45_9TREE</name>
<dbReference type="OrthoDB" id="1939643at2759"/>
<feature type="compositionally biased region" description="Polar residues" evidence="7">
    <location>
        <begin position="207"/>
        <end position="219"/>
    </location>
</feature>
<dbReference type="InterPro" id="IPR011051">
    <property type="entry name" value="RmlC_Cupin_sf"/>
</dbReference>
<dbReference type="GO" id="GO:0051315">
    <property type="term" value="P:attachment of mitotic spindle microtubules to kinetochore"/>
    <property type="evidence" value="ECO:0007669"/>
    <property type="project" value="TreeGrafter"/>
</dbReference>
<feature type="compositionally biased region" description="Acidic residues" evidence="7">
    <location>
        <begin position="316"/>
        <end position="345"/>
    </location>
</feature>
<feature type="compositionally biased region" description="Polar residues" evidence="7">
    <location>
        <begin position="53"/>
        <end position="71"/>
    </location>
</feature>
<dbReference type="InterPro" id="IPR014710">
    <property type="entry name" value="RmlC-like_jellyroll"/>
</dbReference>
<comment type="subcellular location">
    <subcellularLocation>
        <location evidence="1">Nucleus</location>
    </subcellularLocation>
</comment>
<comment type="similarity">
    <text evidence="2">Belongs to the CENP-C/MIF2 family.</text>
</comment>
<sequence>MSLRTPGRARRGEEAHLAYNADPKTVGTRTNAPMPTGVTRLSDGFEDPAAFFSSPNNTEYASGSGSRSIASVFSKGIGTPKTPAGRSDHTAQQTPMTGDTSMGTLRRTRSRMSDIDPEDRDKEDEEMLEDDLLNDEDDLQAATPKYFATESNPPSVTLPSRSRLPFSSPAVDRTFDALPSPRARSSLRKSNLSAHSGLRNGGRVSDMTGNSPDASGITNQDEDEDEESQRRGKRKSTRLSISPTVKKKKRRQSSIVPGSLPEELSYTSNSGSSRRKSTKGNGHIDREASISDNEMDMDIGGPSFDDDIGGGSGGGDDFDDTVQDLGNDDNNDFDHDDDNDNDNDNDNNLSGDLPEPDGEEDDIALEQEAMDQENEPEEDDDDEEEEQQSTPRVEKERKKKSVVRKRTTQKKSRTDENAPPAKTRTRQGSVAPKPKRTRISQIGVSGTNSDEETEDGYHGNFQCRRSSRTHFKPLDWWRGEKFEYRRGPGLPVIAEVITIPEETPQPLSARHKKTTKRANSTTPSTKKRSRSRQDSGSEQEVEEEAGWDDETEPTGLVKTFPEGMESHRKIACPKALLNPEHKANQNFSYQKVFGEGDFMAAGVVMIPVGKSKTTKPSKDNAYVFYVIQGAVQVQIYRTSFIMAPGGQFIVPRGNEYSIENISNKEVQLFFAQARKVKATEQELEAAGASTPRASSVGVPNGKAKKQKVVKQTRLGSEDEDEDDY</sequence>
<evidence type="ECO:0000313" key="9">
    <source>
        <dbReference type="EMBL" id="OCF59412.1"/>
    </source>
</evidence>
<dbReference type="SUPFAM" id="SSF51182">
    <property type="entry name" value="RmlC-like cupins"/>
    <property type="match status" value="1"/>
</dbReference>
<evidence type="ECO:0000259" key="8">
    <source>
        <dbReference type="Pfam" id="PF11699"/>
    </source>
</evidence>
<dbReference type="PANTHER" id="PTHR16684">
    <property type="entry name" value="CENTROMERE PROTEIN C"/>
    <property type="match status" value="1"/>
</dbReference>
<dbReference type="GO" id="GO:0051382">
    <property type="term" value="P:kinetochore assembly"/>
    <property type="evidence" value="ECO:0007669"/>
    <property type="project" value="InterPro"/>
</dbReference>
<feature type="compositionally biased region" description="Low complexity" evidence="7">
    <location>
        <begin position="158"/>
        <end position="169"/>
    </location>
</feature>
<dbReference type="EMBL" id="KI669460">
    <property type="protein sequence ID" value="OCF59412.1"/>
    <property type="molecule type" value="Genomic_DNA"/>
</dbReference>
<feature type="region of interest" description="Disordered" evidence="7">
    <location>
        <begin position="501"/>
        <end position="564"/>
    </location>
</feature>
<organism evidence="9 10">
    <name type="scientific">Kwoniella mangroviensis CBS 10435</name>
    <dbReference type="NCBI Taxonomy" id="1331196"/>
    <lineage>
        <taxon>Eukaryota</taxon>
        <taxon>Fungi</taxon>
        <taxon>Dikarya</taxon>
        <taxon>Basidiomycota</taxon>
        <taxon>Agaricomycotina</taxon>
        <taxon>Tremellomycetes</taxon>
        <taxon>Tremellales</taxon>
        <taxon>Cryptococcaceae</taxon>
        <taxon>Kwoniella</taxon>
    </lineage>
</organism>
<proteinExistence type="inferred from homology"/>
<feature type="region of interest" description="Disordered" evidence="7">
    <location>
        <begin position="681"/>
        <end position="724"/>
    </location>
</feature>
<dbReference type="GO" id="GO:0000776">
    <property type="term" value="C:kinetochore"/>
    <property type="evidence" value="ECO:0007669"/>
    <property type="project" value="InterPro"/>
</dbReference>
<reference evidence="9 10" key="1">
    <citation type="submission" date="2013-07" db="EMBL/GenBank/DDBJ databases">
        <title>The Genome Sequence of Kwoniella mangroviensis CBS10435.</title>
        <authorList>
            <consortium name="The Broad Institute Genome Sequencing Platform"/>
            <person name="Cuomo C."/>
            <person name="Litvintseva A."/>
            <person name="Chen Y."/>
            <person name="Heitman J."/>
            <person name="Sun S."/>
            <person name="Springer D."/>
            <person name="Dromer F."/>
            <person name="Young S.K."/>
            <person name="Zeng Q."/>
            <person name="Gargeya S."/>
            <person name="Fitzgerald M."/>
            <person name="Abouelleil A."/>
            <person name="Alvarado L."/>
            <person name="Berlin A.M."/>
            <person name="Chapman S.B."/>
            <person name="Dewar J."/>
            <person name="Goldberg J."/>
            <person name="Griggs A."/>
            <person name="Gujja S."/>
            <person name="Hansen M."/>
            <person name="Howarth C."/>
            <person name="Imamovic A."/>
            <person name="Larimer J."/>
            <person name="McCowan C."/>
            <person name="Murphy C."/>
            <person name="Pearson M."/>
            <person name="Priest M."/>
            <person name="Roberts A."/>
            <person name="Saif S."/>
            <person name="Shea T."/>
            <person name="Sykes S."/>
            <person name="Wortman J."/>
            <person name="Nusbaum C."/>
            <person name="Birren B."/>
        </authorList>
    </citation>
    <scope>NUCLEOTIDE SEQUENCE [LARGE SCALE GENOMIC DNA]</scope>
    <source>
        <strain evidence="9 10">CBS 10435</strain>
    </source>
</reference>
<dbReference type="GO" id="GO:0051455">
    <property type="term" value="P:spindle attachment to meiosis I kinetochore"/>
    <property type="evidence" value="ECO:0007669"/>
    <property type="project" value="TreeGrafter"/>
</dbReference>
<dbReference type="InterPro" id="IPR028386">
    <property type="entry name" value="CENP-C/Mif2/cnp3"/>
</dbReference>